<dbReference type="PATRIC" id="fig|743722.3.peg.2327"/>
<protein>
    <submittedName>
        <fullName evidence="1">Uncharacterized protein</fullName>
    </submittedName>
</protein>
<gene>
    <name evidence="1" type="ordered locus">Sph21_2179</name>
</gene>
<sequence>MVLKKETTKNEAVLNFTASLRAALEGDGVFQSLVKEVKLLASNEEGIYRLEQVLVDHEGQLKEVVFDGKHYR</sequence>
<name>F4CCE1_SPHS2</name>
<dbReference type="OrthoDB" id="9912246at2"/>
<proteinExistence type="predicted"/>
<dbReference type="HOGENOM" id="CLU_2720291_0_0_10"/>
<evidence type="ECO:0000313" key="1">
    <source>
        <dbReference type="EMBL" id="ADZ78734.1"/>
    </source>
</evidence>
<dbReference type="KEGG" id="shg:Sph21_2179"/>
<dbReference type="EMBL" id="CP002584">
    <property type="protein sequence ID" value="ADZ78734.1"/>
    <property type="molecule type" value="Genomic_DNA"/>
</dbReference>
<dbReference type="AlphaFoldDB" id="F4CCE1"/>
<dbReference type="STRING" id="743722.Sph21_2179"/>
<accession>F4CCE1</accession>
<organism evidence="1">
    <name type="scientific">Sphingobacterium sp. (strain 21)</name>
    <dbReference type="NCBI Taxonomy" id="743722"/>
    <lineage>
        <taxon>Bacteria</taxon>
        <taxon>Pseudomonadati</taxon>
        <taxon>Bacteroidota</taxon>
        <taxon>Sphingobacteriia</taxon>
        <taxon>Sphingobacteriales</taxon>
        <taxon>Sphingobacteriaceae</taxon>
        <taxon>Sphingobacterium</taxon>
    </lineage>
</organism>
<reference evidence="1" key="1">
    <citation type="submission" date="2011-03" db="EMBL/GenBank/DDBJ databases">
        <title>Complete sequence of Sphingobacterium sp. 21.</title>
        <authorList>
            <consortium name="US DOE Joint Genome Institute"/>
            <person name="Lucas S."/>
            <person name="Copeland A."/>
            <person name="Lapidus A."/>
            <person name="Cheng J.-F."/>
            <person name="Goodwin L."/>
            <person name="Pitluck S."/>
            <person name="Davenport K."/>
            <person name="Detter J.C."/>
            <person name="Han C."/>
            <person name="Tapia R."/>
            <person name="Land M."/>
            <person name="Hauser L."/>
            <person name="Kyrpides N."/>
            <person name="Ivanova N."/>
            <person name="Ovchinnikova G."/>
            <person name="Pagani I."/>
            <person name="Siebers A.K."/>
            <person name="Allgaier M."/>
            <person name="Thelen M.P."/>
            <person name="Hugenholtz P."/>
            <person name="Woyke T."/>
        </authorList>
    </citation>
    <scope>NUCLEOTIDE SEQUENCE</scope>
    <source>
        <strain evidence="1">21</strain>
    </source>
</reference>